<feature type="compositionally biased region" description="Low complexity" evidence="2">
    <location>
        <begin position="201"/>
        <end position="218"/>
    </location>
</feature>
<comment type="caution">
    <text evidence="3">The sequence shown here is derived from an EMBL/GenBank/DDBJ whole genome shotgun (WGS) entry which is preliminary data.</text>
</comment>
<feature type="region of interest" description="Disordered" evidence="2">
    <location>
        <begin position="1"/>
        <end position="237"/>
    </location>
</feature>
<dbReference type="EMBL" id="CAUYUJ010020608">
    <property type="protein sequence ID" value="CAK0899447.1"/>
    <property type="molecule type" value="Genomic_DNA"/>
</dbReference>
<feature type="compositionally biased region" description="Gly residues" evidence="2">
    <location>
        <begin position="182"/>
        <end position="196"/>
    </location>
</feature>
<evidence type="ECO:0000313" key="3">
    <source>
        <dbReference type="EMBL" id="CAK0899447.1"/>
    </source>
</evidence>
<sequence>KSIGICSTAWRGPRRSIPRSKISASHPRPRAGAQWPDKENDSAGANSPSKRAPLLNACSPGAAGDRRRPAAERDVQSTQWPATCEGSPPRPLKRIPLEVSQVRRAPRGATPASPTPPTTPPREALAQQRAPAEVSAQSRPAADFSEQLPVVPRARPQAQATWAEPTAQMQPQPPAGPEQLLGPGGALGSEAQGGGGPRPPSGAEAAGGEPPDAALGPASRAGWPTWIPEAPPLGSPRYVAASHADAAMEPARYCGEAPADAEWISRLPDAGSEVEQLRRRFSALSGALQRSNSAHSELQGLLGRALDRCDALQLEGAEASQASDLHHQRWRTAGQELEELRAEEARARDGREADRRSSAQARQLLQGQLDELRAERAESREAREADRLECQALRRRLGELQAEESASRQAREGFQRRWRALEGEQGELERVCERLRAARSEAERARDRNHEELAAGRREGEALRLRCGALQAEEAEESQQRRAAGRERDELQQRCAELWAAGRDALQARDEHYQKLRGVRREHRAMLEQRDALVGEAVEVRRMCEQHQQRRRTLERGYEELQRECGELQEARREAAQARDDHHQDLLVSRQELQSLLQQHRALQLEERESQALRGRSRQRRGLLEDECAQLQQDRVKLRTECGEAEQSQLDHQHRLRAFNEELAALRHQLEAAQREEQRASGQRDAHAESWRSCARECEEPASSTERVALLAQRLQSTLMVIVF</sequence>
<feature type="non-terminal residue" evidence="3">
    <location>
        <position position="1"/>
    </location>
</feature>
<feature type="compositionally biased region" description="Basic and acidic residues" evidence="2">
    <location>
        <begin position="64"/>
        <end position="75"/>
    </location>
</feature>
<gene>
    <name evidence="3" type="ORF">PCOR1329_LOCUS76950</name>
</gene>
<organism evidence="3 4">
    <name type="scientific">Prorocentrum cordatum</name>
    <dbReference type="NCBI Taxonomy" id="2364126"/>
    <lineage>
        <taxon>Eukaryota</taxon>
        <taxon>Sar</taxon>
        <taxon>Alveolata</taxon>
        <taxon>Dinophyceae</taxon>
        <taxon>Prorocentrales</taxon>
        <taxon>Prorocentraceae</taxon>
        <taxon>Prorocentrum</taxon>
    </lineage>
</organism>
<feature type="coiled-coil region" evidence="1">
    <location>
        <begin position="544"/>
        <end position="581"/>
    </location>
</feature>
<keyword evidence="4" id="KW-1185">Reference proteome</keyword>
<name>A0ABN9XIL4_9DINO</name>
<protein>
    <recommendedName>
        <fullName evidence="5">Centrosomal protein of 162 kDa</fullName>
    </recommendedName>
</protein>
<keyword evidence="1" id="KW-0175">Coiled coil</keyword>
<feature type="coiled-coil region" evidence="1">
    <location>
        <begin position="362"/>
        <end position="494"/>
    </location>
</feature>
<evidence type="ECO:0000256" key="1">
    <source>
        <dbReference type="SAM" id="Coils"/>
    </source>
</evidence>
<proteinExistence type="predicted"/>
<accession>A0ABN9XIL4</accession>
<reference evidence="3" key="1">
    <citation type="submission" date="2023-10" db="EMBL/GenBank/DDBJ databases">
        <authorList>
            <person name="Chen Y."/>
            <person name="Shah S."/>
            <person name="Dougan E. K."/>
            <person name="Thang M."/>
            <person name="Chan C."/>
        </authorList>
    </citation>
    <scope>NUCLEOTIDE SEQUENCE [LARGE SCALE GENOMIC DNA]</scope>
</reference>
<evidence type="ECO:0000256" key="2">
    <source>
        <dbReference type="SAM" id="MobiDB-lite"/>
    </source>
</evidence>
<evidence type="ECO:0008006" key="5">
    <source>
        <dbReference type="Google" id="ProtNLM"/>
    </source>
</evidence>
<feature type="coiled-coil region" evidence="1">
    <location>
        <begin position="621"/>
        <end position="683"/>
    </location>
</feature>
<evidence type="ECO:0000313" key="4">
    <source>
        <dbReference type="Proteomes" id="UP001189429"/>
    </source>
</evidence>
<dbReference type="Proteomes" id="UP001189429">
    <property type="component" value="Unassembled WGS sequence"/>
</dbReference>